<dbReference type="PATRIC" id="fig|1121439.3.peg.1396"/>
<proteinExistence type="predicted"/>
<dbReference type="InterPro" id="IPR002500">
    <property type="entry name" value="PAPS_reduct_dom"/>
</dbReference>
<name>S7TCK8_9BACT</name>
<dbReference type="GO" id="GO:0003824">
    <property type="term" value="F:catalytic activity"/>
    <property type="evidence" value="ECO:0007669"/>
    <property type="project" value="InterPro"/>
</dbReference>
<feature type="domain" description="Phosphoadenosine phosphosulphate reductase" evidence="1">
    <location>
        <begin position="32"/>
        <end position="203"/>
    </location>
</feature>
<dbReference type="SUPFAM" id="SSF52402">
    <property type="entry name" value="Adenine nucleotide alpha hydrolases-like"/>
    <property type="match status" value="1"/>
</dbReference>
<dbReference type="AlphaFoldDB" id="S7TCK8"/>
<protein>
    <submittedName>
        <fullName evidence="2">Phosphoadenosine phosphosulfate reductase</fullName>
    </submittedName>
</protein>
<dbReference type="EMBL" id="ATHI01000014">
    <property type="protein sequence ID" value="EPR34240.1"/>
    <property type="molecule type" value="Genomic_DNA"/>
</dbReference>
<sequence length="231" mass="25004">MADMLDASLAEKYEASLALCLELARAHDPARAAVAFTGGKDSTVALALWREALCRVHGPGARPVAVSLDTGLKFPEVLAVRDALAGRFGTALHVLRPAPDCAALPEHDKRACCAARKIGPLLDGVRELGLTLLITGIRRDEHPARAGLAAVEPQAEPAHLRAHPLLEWTEMDVWAWLMQERLPYCELYDQGYRSLGCAPCTEPAEGLGAERAGRAPDKEAHMEQLRALGYF</sequence>
<organism evidence="2 3">
    <name type="scientific">Alkalidesulfovibrio alkalitolerans DSM 16529</name>
    <dbReference type="NCBI Taxonomy" id="1121439"/>
    <lineage>
        <taxon>Bacteria</taxon>
        <taxon>Pseudomonadati</taxon>
        <taxon>Thermodesulfobacteriota</taxon>
        <taxon>Desulfovibrionia</taxon>
        <taxon>Desulfovibrionales</taxon>
        <taxon>Desulfovibrionaceae</taxon>
        <taxon>Alkalidesulfovibrio</taxon>
    </lineage>
</organism>
<dbReference type="PANTHER" id="PTHR43196:SF1">
    <property type="entry name" value="SULFATE ADENYLYLTRANSFERASE SUBUNIT 2"/>
    <property type="match status" value="1"/>
</dbReference>
<evidence type="ECO:0000259" key="1">
    <source>
        <dbReference type="Pfam" id="PF01507"/>
    </source>
</evidence>
<dbReference type="Gene3D" id="3.40.50.620">
    <property type="entry name" value="HUPs"/>
    <property type="match status" value="1"/>
</dbReference>
<dbReference type="eggNOG" id="COG0175">
    <property type="taxonomic scope" value="Bacteria"/>
</dbReference>
<dbReference type="InterPro" id="IPR014729">
    <property type="entry name" value="Rossmann-like_a/b/a_fold"/>
</dbReference>
<keyword evidence="3" id="KW-1185">Reference proteome</keyword>
<evidence type="ECO:0000313" key="3">
    <source>
        <dbReference type="Proteomes" id="UP000014975"/>
    </source>
</evidence>
<dbReference type="Pfam" id="PF01507">
    <property type="entry name" value="PAPS_reduct"/>
    <property type="match status" value="1"/>
</dbReference>
<dbReference type="STRING" id="1121439.dsat_2879"/>
<dbReference type="RefSeq" id="WP_020886844.1">
    <property type="nucleotide sequence ID" value="NZ_ATHI01000014.1"/>
</dbReference>
<dbReference type="Proteomes" id="UP000014975">
    <property type="component" value="Unassembled WGS sequence"/>
</dbReference>
<dbReference type="InterPro" id="IPR050128">
    <property type="entry name" value="Sulfate_adenylyltrnsfr_sub2"/>
</dbReference>
<accession>S7TCK8</accession>
<reference evidence="2 3" key="1">
    <citation type="journal article" date="2013" name="Genome Announc.">
        <title>Draft genome sequences for three mercury-methylating, sulfate-reducing bacteria.</title>
        <authorList>
            <person name="Brown S.D."/>
            <person name="Hurt R.A.Jr."/>
            <person name="Gilmour C.C."/>
            <person name="Elias D.A."/>
        </authorList>
    </citation>
    <scope>NUCLEOTIDE SEQUENCE [LARGE SCALE GENOMIC DNA]</scope>
    <source>
        <strain evidence="2 3">DSM 16529</strain>
    </source>
</reference>
<dbReference type="PANTHER" id="PTHR43196">
    <property type="entry name" value="SULFATE ADENYLYLTRANSFERASE SUBUNIT 2"/>
    <property type="match status" value="1"/>
</dbReference>
<comment type="caution">
    <text evidence="2">The sequence shown here is derived from an EMBL/GenBank/DDBJ whole genome shotgun (WGS) entry which is preliminary data.</text>
</comment>
<evidence type="ECO:0000313" key="2">
    <source>
        <dbReference type="EMBL" id="EPR34240.1"/>
    </source>
</evidence>
<gene>
    <name evidence="2" type="ORF">dsat_2879</name>
</gene>